<sequence length="121" mass="13607">MVSYAFFLLSPLSFLFLSFYLWPSSPLFLGHVCVHLVACLRIDALSAGHSRCILTLRHMQSSLVPVSEGFAVLCPHECVWHPFFQARFVNLPELLCHLFDVLVDLGRNLSVALEAAFSVRT</sequence>
<evidence type="ECO:0000313" key="1">
    <source>
        <dbReference type="EMBL" id="VEL22712.1"/>
    </source>
</evidence>
<proteinExistence type="predicted"/>
<dbReference type="EMBL" id="CAAALY010058022">
    <property type="protein sequence ID" value="VEL22712.1"/>
    <property type="molecule type" value="Genomic_DNA"/>
</dbReference>
<protein>
    <submittedName>
        <fullName evidence="1">Uncharacterized protein</fullName>
    </submittedName>
</protein>
<accession>A0A448WXN0</accession>
<evidence type="ECO:0000313" key="2">
    <source>
        <dbReference type="Proteomes" id="UP000784294"/>
    </source>
</evidence>
<organism evidence="1 2">
    <name type="scientific">Protopolystoma xenopodis</name>
    <dbReference type="NCBI Taxonomy" id="117903"/>
    <lineage>
        <taxon>Eukaryota</taxon>
        <taxon>Metazoa</taxon>
        <taxon>Spiralia</taxon>
        <taxon>Lophotrochozoa</taxon>
        <taxon>Platyhelminthes</taxon>
        <taxon>Monogenea</taxon>
        <taxon>Polyopisthocotylea</taxon>
        <taxon>Polystomatidea</taxon>
        <taxon>Polystomatidae</taxon>
        <taxon>Protopolystoma</taxon>
    </lineage>
</organism>
<dbReference type="Proteomes" id="UP000784294">
    <property type="component" value="Unassembled WGS sequence"/>
</dbReference>
<name>A0A448WXN0_9PLAT</name>
<reference evidence="1" key="1">
    <citation type="submission" date="2018-11" db="EMBL/GenBank/DDBJ databases">
        <authorList>
            <consortium name="Pathogen Informatics"/>
        </authorList>
    </citation>
    <scope>NUCLEOTIDE SEQUENCE</scope>
</reference>
<keyword evidence="2" id="KW-1185">Reference proteome</keyword>
<dbReference type="AlphaFoldDB" id="A0A448WXN0"/>
<gene>
    <name evidence="1" type="ORF">PXEA_LOCUS16152</name>
</gene>
<comment type="caution">
    <text evidence="1">The sequence shown here is derived from an EMBL/GenBank/DDBJ whole genome shotgun (WGS) entry which is preliminary data.</text>
</comment>